<evidence type="ECO:0000313" key="2">
    <source>
        <dbReference type="EMBL" id="MBF2708732.1"/>
    </source>
</evidence>
<name>A0A930UD99_9FLAO</name>
<gene>
    <name evidence="2" type="ORF">IR213_09035</name>
</gene>
<evidence type="ECO:0000259" key="1">
    <source>
        <dbReference type="Pfam" id="PF13333"/>
    </source>
</evidence>
<proteinExistence type="predicted"/>
<accession>A0A930UD99</accession>
<dbReference type="RefSeq" id="WP_194312011.1">
    <property type="nucleotide sequence ID" value="NZ_JADHEC010000017.1"/>
</dbReference>
<protein>
    <submittedName>
        <fullName evidence="2">IS3 family transposase</fullName>
    </submittedName>
</protein>
<dbReference type="EMBL" id="JADHEC010000017">
    <property type="protein sequence ID" value="MBF2708732.1"/>
    <property type="molecule type" value="Genomic_DNA"/>
</dbReference>
<dbReference type="InterPro" id="IPR001584">
    <property type="entry name" value="Integrase_cat-core"/>
</dbReference>
<dbReference type="GO" id="GO:0015074">
    <property type="term" value="P:DNA integration"/>
    <property type="evidence" value="ECO:0007669"/>
    <property type="project" value="InterPro"/>
</dbReference>
<evidence type="ECO:0000313" key="3">
    <source>
        <dbReference type="Proteomes" id="UP000646211"/>
    </source>
</evidence>
<feature type="domain" description="Integrase catalytic" evidence="1">
    <location>
        <begin position="2"/>
        <end position="28"/>
    </location>
</feature>
<reference evidence="2" key="1">
    <citation type="submission" date="2020-11" db="EMBL/GenBank/DDBJ databases">
        <title>Genome of Flavobacterium soyangense.</title>
        <authorList>
            <person name="Liu Q."/>
            <person name="Xin Y.-H."/>
        </authorList>
    </citation>
    <scope>NUCLEOTIDE SEQUENCE</scope>
    <source>
        <strain evidence="2">CGMCC 1.13493</strain>
    </source>
</reference>
<keyword evidence="3" id="KW-1185">Reference proteome</keyword>
<organism evidence="2 3">
    <name type="scientific">Flavobacterium soyangense</name>
    <dbReference type="NCBI Taxonomy" id="2023265"/>
    <lineage>
        <taxon>Bacteria</taxon>
        <taxon>Pseudomonadati</taxon>
        <taxon>Bacteroidota</taxon>
        <taxon>Flavobacteriia</taxon>
        <taxon>Flavobacteriales</taxon>
        <taxon>Flavobacteriaceae</taxon>
        <taxon>Flavobacterium</taxon>
    </lineage>
</organism>
<comment type="caution">
    <text evidence="2">The sequence shown here is derived from an EMBL/GenBank/DDBJ whole genome shotgun (WGS) entry which is preliminary data.</text>
</comment>
<dbReference type="Proteomes" id="UP000646211">
    <property type="component" value="Unassembled WGS sequence"/>
</dbReference>
<sequence>MDEYIKYYNNDRSRSNLIKMSSIQYRTHYYQNQL</sequence>
<dbReference type="AlphaFoldDB" id="A0A930UD99"/>
<dbReference type="Pfam" id="PF13333">
    <property type="entry name" value="rve_2"/>
    <property type="match status" value="1"/>
</dbReference>